<evidence type="ECO:0008006" key="4">
    <source>
        <dbReference type="Google" id="ProtNLM"/>
    </source>
</evidence>
<gene>
    <name evidence="2" type="ORF">WB794_09125</name>
</gene>
<evidence type="ECO:0000256" key="1">
    <source>
        <dbReference type="SAM" id="Phobius"/>
    </source>
</evidence>
<feature type="transmembrane region" description="Helical" evidence="1">
    <location>
        <begin position="773"/>
        <end position="793"/>
    </location>
</feature>
<dbReference type="GO" id="GO:0022857">
    <property type="term" value="F:transmembrane transporter activity"/>
    <property type="evidence" value="ECO:0007669"/>
    <property type="project" value="TreeGrafter"/>
</dbReference>
<keyword evidence="3" id="KW-1185">Reference proteome</keyword>
<feature type="transmembrane region" description="Helical" evidence="1">
    <location>
        <begin position="422"/>
        <end position="443"/>
    </location>
</feature>
<name>A0AAW9R584_9GAMM</name>
<keyword evidence="1" id="KW-1133">Transmembrane helix</keyword>
<reference evidence="2 3" key="1">
    <citation type="journal article" date="2016" name="Antonie Van Leeuwenhoek">
        <title>Denitratimonas tolerans gen. nov., sp. nov., a denitrifying bacterium isolated from a bioreactor for tannery wastewater treatment.</title>
        <authorList>
            <person name="Han S.I."/>
            <person name="Kim J.O."/>
            <person name="Lee Y.R."/>
            <person name="Ekpeghere K.I."/>
            <person name="Koh S.C."/>
            <person name="Whang K.S."/>
        </authorList>
    </citation>
    <scope>NUCLEOTIDE SEQUENCE [LARGE SCALE GENOMIC DNA]</scope>
    <source>
        <strain evidence="2 3">KACC 17565</strain>
    </source>
</reference>
<dbReference type="RefSeq" id="WP_337335548.1">
    <property type="nucleotide sequence ID" value="NZ_JBBDHC010000012.1"/>
</dbReference>
<evidence type="ECO:0000313" key="3">
    <source>
        <dbReference type="Proteomes" id="UP001364472"/>
    </source>
</evidence>
<dbReference type="AlphaFoldDB" id="A0AAW9R584"/>
<sequence>MGRRGLWIPKLTRLITIVALGLGLFGGFAASTMRGGLANPALPGSTGIPGLYSLELQRTPPSPLQDDGRDRRFLGELLDGSPLARRVIGSSPAQAGFRYQGKRMDGVRVGLYNGDFFRTLGVVPAMGVLPAASGFGQAASPKREIVLGHDLWRSMGAPEIGSTIEAVSFSSDAKAFPLLRVAGVAPPGFAGPQLRSAQQAWLAWDEWPGVVYPETYSRTDASAQTLNFVAIDGRGMSRAALQAELDHLGMTSGALPQQEGTLVLEPAAAVPVRARRELLATAEALRLGTLVLVILVACAFGLDRWLVWSRQRYELSIRRCLGESPGRSVGRAALGAAIDLAIAATGAAALAWAWMSHYEALASAVLSVPPEDIPPLQPDSGLILGSLMGLMGLIAVPLLFAPELRQWQVNLRAAVASRQRRVRSVAAGVGVMLALMAVSLSLGGRAQIDHWSRADLGFSLEGARLFSYASDDADAGLERTLSREPAAPEADMFREVLAGRVDAEDIVFSSSPPFGVRQVVQVVVPGRGASLPVMGWLNDVSSNYFQRFRIRLLAGGMFDPVARDEIVINQTMARQFFASENPIGEHLELLGATIDGMAQRYRVAGVVADAHYIDPRGGPIPMIYRPLQSKSGLSSVTVFGASGNDLAVRLNDALQRIEPHWHLLDHGDGKGLIGFMLRESRVRNLVLAAVLLAALPLAALILLNTGGHLLAEHRREVAIMRALGASRVRTVADLVRRKLGAGLLAAVFGSLLIMAVVVQSVWPELRVAELAGIWVMSLAVLGLFSALLGLALAMQIDDRAIAQHLVSDV</sequence>
<feature type="transmembrane region" description="Helical" evidence="1">
    <location>
        <begin position="739"/>
        <end position="761"/>
    </location>
</feature>
<feature type="transmembrane region" description="Helical" evidence="1">
    <location>
        <begin position="284"/>
        <end position="307"/>
    </location>
</feature>
<keyword evidence="1" id="KW-0812">Transmembrane</keyword>
<protein>
    <recommendedName>
        <fullName evidence="4">FtsX-like permease family protein</fullName>
    </recommendedName>
</protein>
<dbReference type="GO" id="GO:0005886">
    <property type="term" value="C:plasma membrane"/>
    <property type="evidence" value="ECO:0007669"/>
    <property type="project" value="TreeGrafter"/>
</dbReference>
<proteinExistence type="predicted"/>
<dbReference type="InterPro" id="IPR050250">
    <property type="entry name" value="Macrolide_Exporter_MacB"/>
</dbReference>
<dbReference type="PANTHER" id="PTHR30572:SF4">
    <property type="entry name" value="ABC TRANSPORTER PERMEASE YTRF"/>
    <property type="match status" value="1"/>
</dbReference>
<feature type="transmembrane region" description="Helical" evidence="1">
    <location>
        <begin position="382"/>
        <end position="401"/>
    </location>
</feature>
<comment type="caution">
    <text evidence="2">The sequence shown here is derived from an EMBL/GenBank/DDBJ whole genome shotgun (WGS) entry which is preliminary data.</text>
</comment>
<organism evidence="2 3">
    <name type="scientific">Denitratimonas tolerans</name>
    <dbReference type="NCBI Taxonomy" id="1338420"/>
    <lineage>
        <taxon>Bacteria</taxon>
        <taxon>Pseudomonadati</taxon>
        <taxon>Pseudomonadota</taxon>
        <taxon>Gammaproteobacteria</taxon>
        <taxon>Lysobacterales</taxon>
        <taxon>Lysobacteraceae</taxon>
        <taxon>Denitratimonas</taxon>
    </lineage>
</organism>
<keyword evidence="1" id="KW-0472">Membrane</keyword>
<feature type="transmembrane region" description="Helical" evidence="1">
    <location>
        <begin position="685"/>
        <end position="711"/>
    </location>
</feature>
<dbReference type="EMBL" id="JBBDHC010000012">
    <property type="protein sequence ID" value="MEJ1249830.1"/>
    <property type="molecule type" value="Genomic_DNA"/>
</dbReference>
<dbReference type="Proteomes" id="UP001364472">
    <property type="component" value="Unassembled WGS sequence"/>
</dbReference>
<accession>A0AAW9R584</accession>
<dbReference type="PANTHER" id="PTHR30572">
    <property type="entry name" value="MEMBRANE COMPONENT OF TRANSPORTER-RELATED"/>
    <property type="match status" value="1"/>
</dbReference>
<evidence type="ECO:0000313" key="2">
    <source>
        <dbReference type="EMBL" id="MEJ1249830.1"/>
    </source>
</evidence>
<feature type="transmembrane region" description="Helical" evidence="1">
    <location>
        <begin position="328"/>
        <end position="355"/>
    </location>
</feature>